<feature type="domain" description="DUF2510" evidence="3">
    <location>
        <begin position="87"/>
        <end position="110"/>
    </location>
</feature>
<evidence type="ECO:0000259" key="3">
    <source>
        <dbReference type="Pfam" id="PF10708"/>
    </source>
</evidence>
<feature type="region of interest" description="Disordered" evidence="1">
    <location>
        <begin position="113"/>
        <end position="137"/>
    </location>
</feature>
<dbReference type="AlphaFoldDB" id="A0A6P2CNC4"/>
<evidence type="ECO:0000313" key="5">
    <source>
        <dbReference type="Proteomes" id="UP000471120"/>
    </source>
</evidence>
<name>A0A6P2CNC4_9NOCA</name>
<dbReference type="InterPro" id="IPR018929">
    <property type="entry name" value="DUF2510"/>
</dbReference>
<organism evidence="4 5">
    <name type="scientific">Rhodococcus rhodnii</name>
    <dbReference type="NCBI Taxonomy" id="38312"/>
    <lineage>
        <taxon>Bacteria</taxon>
        <taxon>Bacillati</taxon>
        <taxon>Actinomycetota</taxon>
        <taxon>Actinomycetes</taxon>
        <taxon>Mycobacteriales</taxon>
        <taxon>Nocardiaceae</taxon>
        <taxon>Rhodococcus</taxon>
    </lineage>
</organism>
<gene>
    <name evidence="4" type="ORF">DW322_08940</name>
</gene>
<dbReference type="Pfam" id="PF10708">
    <property type="entry name" value="DUF2510"/>
    <property type="match status" value="1"/>
</dbReference>
<feature type="transmembrane region" description="Helical" evidence="2">
    <location>
        <begin position="153"/>
        <end position="173"/>
    </location>
</feature>
<protein>
    <submittedName>
        <fullName evidence="4">DUF2510 domain-containing protein</fullName>
    </submittedName>
</protein>
<keyword evidence="2" id="KW-0812">Transmembrane</keyword>
<dbReference type="Proteomes" id="UP000471120">
    <property type="component" value="Unassembled WGS sequence"/>
</dbReference>
<evidence type="ECO:0000256" key="2">
    <source>
        <dbReference type="SAM" id="Phobius"/>
    </source>
</evidence>
<feature type="transmembrane region" description="Helical" evidence="2">
    <location>
        <begin position="256"/>
        <end position="279"/>
    </location>
</feature>
<proteinExistence type="predicted"/>
<feature type="compositionally biased region" description="Low complexity" evidence="1">
    <location>
        <begin position="1"/>
        <end position="12"/>
    </location>
</feature>
<dbReference type="EMBL" id="QRCM01000001">
    <property type="protein sequence ID" value="TXG92538.1"/>
    <property type="molecule type" value="Genomic_DNA"/>
</dbReference>
<feature type="transmembrane region" description="Helical" evidence="2">
    <location>
        <begin position="218"/>
        <end position="236"/>
    </location>
</feature>
<keyword evidence="2" id="KW-0472">Membrane</keyword>
<feature type="region of interest" description="Disordered" evidence="1">
    <location>
        <begin position="1"/>
        <end position="59"/>
    </location>
</feature>
<comment type="caution">
    <text evidence="4">The sequence shown here is derived from an EMBL/GenBank/DDBJ whole genome shotgun (WGS) entry which is preliminary data.</text>
</comment>
<evidence type="ECO:0000256" key="1">
    <source>
        <dbReference type="SAM" id="MobiDB-lite"/>
    </source>
</evidence>
<feature type="transmembrane region" description="Helical" evidence="2">
    <location>
        <begin position="193"/>
        <end position="211"/>
    </location>
</feature>
<sequence length="285" mass="30396">MRPGRPRAGAAATDDIRAPDGAGIRGRMFVPRHPRGENRSAQRDPNGVAAHSSRATVRRHGIIRHGRRSGRRCHDGGGIRMDGSYPAGWYRDPRSTEHARWWNGTSWSSRSVALDGEPSTFDGPVRLDEPTPPARPMRLRESTTATWTVGRPFVPYAQMALAACGALLVGHFGPWAELLGDRLVRIDTYGDGWAALALIAAAVTALGVTLAADRVSTWIRWIPATLGAVASVVAIVDARTVTGHAVERLGITVSASLGWGLLLTLVGALTLTATGVAVGRLANRT</sequence>
<keyword evidence="2" id="KW-1133">Transmembrane helix</keyword>
<reference evidence="4 5" key="1">
    <citation type="submission" date="2018-07" db="EMBL/GenBank/DDBJ databases">
        <title>Genome sequence of Rhodococcus rhodnii ATCC 35071 from Rhodnius prolixus.</title>
        <authorList>
            <person name="Patel V."/>
            <person name="Vogel K.J."/>
        </authorList>
    </citation>
    <scope>NUCLEOTIDE SEQUENCE [LARGE SCALE GENOMIC DNA]</scope>
    <source>
        <strain evidence="4 5">ATCC 35071</strain>
    </source>
</reference>
<evidence type="ECO:0000313" key="4">
    <source>
        <dbReference type="EMBL" id="TXG92538.1"/>
    </source>
</evidence>
<accession>A0A6P2CNC4</accession>